<dbReference type="PANTHER" id="PTHR23280">
    <property type="entry name" value="4.1 G PROTEIN"/>
    <property type="match status" value="1"/>
</dbReference>
<feature type="coiled-coil region" evidence="1">
    <location>
        <begin position="779"/>
        <end position="815"/>
    </location>
</feature>
<dbReference type="EMBL" id="MPUH01000075">
    <property type="protein sequence ID" value="OMJ91766.1"/>
    <property type="molecule type" value="Genomic_DNA"/>
</dbReference>
<evidence type="ECO:0000313" key="3">
    <source>
        <dbReference type="EMBL" id="OMJ91766.1"/>
    </source>
</evidence>
<evidence type="ECO:0008006" key="5">
    <source>
        <dbReference type="Google" id="ProtNLM"/>
    </source>
</evidence>
<dbReference type="SUPFAM" id="SSF48371">
    <property type="entry name" value="ARM repeat"/>
    <property type="match status" value="1"/>
</dbReference>
<dbReference type="GO" id="GO:0005886">
    <property type="term" value="C:plasma membrane"/>
    <property type="evidence" value="ECO:0007669"/>
    <property type="project" value="TreeGrafter"/>
</dbReference>
<feature type="region of interest" description="Disordered" evidence="2">
    <location>
        <begin position="1514"/>
        <end position="1536"/>
    </location>
</feature>
<keyword evidence="1" id="KW-0175">Coiled coil</keyword>
<evidence type="ECO:0000313" key="4">
    <source>
        <dbReference type="Proteomes" id="UP000187209"/>
    </source>
</evidence>
<evidence type="ECO:0000256" key="1">
    <source>
        <dbReference type="SAM" id="Coils"/>
    </source>
</evidence>
<dbReference type="InterPro" id="IPR016024">
    <property type="entry name" value="ARM-type_fold"/>
</dbReference>
<proteinExistence type="predicted"/>
<reference evidence="3 4" key="1">
    <citation type="submission" date="2016-11" db="EMBL/GenBank/DDBJ databases">
        <title>The macronuclear genome of Stentor coeruleus: a giant cell with tiny introns.</title>
        <authorList>
            <person name="Slabodnick M."/>
            <person name="Ruby J.G."/>
            <person name="Reiff S.B."/>
            <person name="Swart E.C."/>
            <person name="Gosai S."/>
            <person name="Prabakaran S."/>
            <person name="Witkowska E."/>
            <person name="Larue G.E."/>
            <person name="Fisher S."/>
            <person name="Freeman R.M."/>
            <person name="Gunawardena J."/>
            <person name="Chu W."/>
            <person name="Stover N.A."/>
            <person name="Gregory B.D."/>
            <person name="Nowacki M."/>
            <person name="Derisi J."/>
            <person name="Roy S.W."/>
            <person name="Marshall W.F."/>
            <person name="Sood P."/>
        </authorList>
    </citation>
    <scope>NUCLEOTIDE SEQUENCE [LARGE SCALE GENOMIC DNA]</scope>
    <source>
        <strain evidence="3">WM001</strain>
    </source>
</reference>
<dbReference type="OrthoDB" id="312045at2759"/>
<feature type="compositionally biased region" description="Basic and acidic residues" evidence="2">
    <location>
        <begin position="1273"/>
        <end position="1294"/>
    </location>
</feature>
<dbReference type="GO" id="GO:0005856">
    <property type="term" value="C:cytoskeleton"/>
    <property type="evidence" value="ECO:0007669"/>
    <property type="project" value="TreeGrafter"/>
</dbReference>
<feature type="region of interest" description="Disordered" evidence="2">
    <location>
        <begin position="1273"/>
        <end position="1298"/>
    </location>
</feature>
<sequence length="1536" mass="177450">MEISTELYNWLCSAGVVESGMSPSENSLIKLEEKDAQKLENGLNITPLIKRLNKVINHLEREQTPMPEINTLKEVKTPASKLYNWKILSTALENFGLVIDPDTRSLIIAGDRDMVVDILLQIYNAEQAAILRFSEEIEKGSLRSIKASSSIDRSSSKISLKPITKRQSPVKKKKKPDGALYIEAIDGKKSLEETETCLEFLLVSFCRHFSLRPKQAAGLLTQNGKYLSHVISKGLKGKHDPIINWYQEIYSVQAHLIKLMSQEEASGSIPLMLSSLRSGFLSKNLDTVLWCCRLFSKLGLELLECDMLPPSWDWFVNEGGGIEACLQASNRFTYDVKPQIVSVLIQFGRNTLFELFTIQLRNYIPDTVNYFATINEFLPSLCEMRASKQELANGGIISFWLEMCIRESDSDKSRPADVRIAGINLLCDLWMLFPNVVENNEEISTELLNTLKRALRDKLDILKFACIAKVFHLLENFANERNSFAPIIYKTLTFYLVENYKDHFIREMILSNFSSIFDSILNIPIAILLEPLVKQLQVVNDANYSPIDFDFFIKIAKHPRLALKNAVQTMDVLGKIYMNEELFTKAAAAPFMIIATRFIEGSSVQEYLFRFVKYSLTLSLKFELRKKIKEKDVETLDWELKQKYQRDIMLEMTERIIKIRNETLNERILSEICIIAEKSQGLIRRDIKFVLILLKLYGDPKEILALYEKEKPKSEKVLESQAKTEEADEELQESEEPKRELKKNNVTMKKIPRPTISKSSSGSLPILNLTKKGRVMVEIEKIRQNMIEKEIERRLKEEKDKLAQEKRKLALRKQLEKRRIELRAGPKGERSSLVEEVKIDGLTILREISQEEREMINHVFKRYLRAIKLLFKKYSSTGYKNARVGKETFETAAEKNSTLSESEYYKLLKEQGVLQTMITPEESNLLLKTFCHRLKKPQVKITFQEFQDILIQTSIFIYSKPPKDLSHLPPVVSLKALIDHFRSHSSEKGISVRFYDEPDPGMGDREVVKRLNLLLEKDSNAVMPEGYKKVVETDIEIAYKVPEVLEFTESNAVAVGALDDILFKCLGVHFLEPMIVVKQITRARGVLTKPQISSIPTSGTPMSSKFNMSDSSMVQFRASYKPPANFVELLLTPGIKFEIARLTGVYPNDTLNECAKVLDDLIHTVDSGSLVLISRNSKTKIINKAQLTKESQEQQKKSEAETKEKRRRLRKQLIENRLKKIRENKEKKTEEEKQKIALEKAAAEENKLKREKLNQIMKEKRMAKIEEWKQKKKLDNDEQNKFEEEKKMKAEEERKKKREKFLQSVKKKIHVKSEQKHDLKAEEQKRQEENIKKIEEFKVIKRKKIEAKILQSKKHKEAAQKQHEDFERIKNDAKVREIFDSMQKSLEMIFVHYCKVAPAKDGTMQNTLNFVGFNKFCVNFNIIPGLLPNEECVKNFKLIARGKKQGSSEGMTLNAKEFEEILLRLSLGSKEKLEKNKNMQFDSDEEALKGFFEYLNIKNDTKAMRDMLKSLEIKSRSSHPREKRKLKNQVLSDSLN</sequence>
<feature type="compositionally biased region" description="Basic residues" evidence="2">
    <location>
        <begin position="1516"/>
        <end position="1527"/>
    </location>
</feature>
<comment type="caution">
    <text evidence="3">The sequence shown here is derived from an EMBL/GenBank/DDBJ whole genome shotgun (WGS) entry which is preliminary data.</text>
</comment>
<keyword evidence="4" id="KW-1185">Reference proteome</keyword>
<protein>
    <recommendedName>
        <fullName evidence="5">CH-like domain-containing protein</fullName>
    </recommendedName>
</protein>
<accession>A0A1R2CRX3</accession>
<dbReference type="PANTHER" id="PTHR23280:SF21">
    <property type="entry name" value="PROTEIN 4.1 HOMOLOG"/>
    <property type="match status" value="1"/>
</dbReference>
<dbReference type="GO" id="GO:0031032">
    <property type="term" value="P:actomyosin structure organization"/>
    <property type="evidence" value="ECO:0007669"/>
    <property type="project" value="TreeGrafter"/>
</dbReference>
<name>A0A1R2CRX3_9CILI</name>
<dbReference type="Proteomes" id="UP000187209">
    <property type="component" value="Unassembled WGS sequence"/>
</dbReference>
<feature type="region of interest" description="Disordered" evidence="2">
    <location>
        <begin position="717"/>
        <end position="745"/>
    </location>
</feature>
<evidence type="ECO:0000256" key="2">
    <source>
        <dbReference type="SAM" id="MobiDB-lite"/>
    </source>
</evidence>
<organism evidence="3 4">
    <name type="scientific">Stentor coeruleus</name>
    <dbReference type="NCBI Taxonomy" id="5963"/>
    <lineage>
        <taxon>Eukaryota</taxon>
        <taxon>Sar</taxon>
        <taxon>Alveolata</taxon>
        <taxon>Ciliophora</taxon>
        <taxon>Postciliodesmatophora</taxon>
        <taxon>Heterotrichea</taxon>
        <taxon>Heterotrichida</taxon>
        <taxon>Stentoridae</taxon>
        <taxon>Stentor</taxon>
    </lineage>
</organism>
<gene>
    <name evidence="3" type="ORF">SteCoe_5669</name>
</gene>